<gene>
    <name evidence="4" type="ORF">Pla8534_12800</name>
</gene>
<keyword evidence="2" id="KW-0472">Membrane</keyword>
<keyword evidence="5" id="KW-1185">Reference proteome</keyword>
<organism evidence="4 5">
    <name type="scientific">Lignipirellula cremea</name>
    <dbReference type="NCBI Taxonomy" id="2528010"/>
    <lineage>
        <taxon>Bacteria</taxon>
        <taxon>Pseudomonadati</taxon>
        <taxon>Planctomycetota</taxon>
        <taxon>Planctomycetia</taxon>
        <taxon>Pirellulales</taxon>
        <taxon>Pirellulaceae</taxon>
        <taxon>Lignipirellula</taxon>
    </lineage>
</organism>
<feature type="compositionally biased region" description="Basic and acidic residues" evidence="1">
    <location>
        <begin position="75"/>
        <end position="91"/>
    </location>
</feature>
<evidence type="ECO:0000256" key="1">
    <source>
        <dbReference type="SAM" id="MobiDB-lite"/>
    </source>
</evidence>
<feature type="region of interest" description="Disordered" evidence="1">
    <location>
        <begin position="42"/>
        <end position="102"/>
    </location>
</feature>
<evidence type="ECO:0000259" key="3">
    <source>
        <dbReference type="Pfam" id="PF13719"/>
    </source>
</evidence>
<name>A0A518DNT8_9BACT</name>
<dbReference type="InterPro" id="IPR011723">
    <property type="entry name" value="Znf/thioredoxin_put"/>
</dbReference>
<dbReference type="Proteomes" id="UP000317648">
    <property type="component" value="Chromosome"/>
</dbReference>
<proteinExistence type="predicted"/>
<keyword evidence="2" id="KW-1133">Transmembrane helix</keyword>
<sequence length="690" mass="74599">MSTTPTKIQVACPQCGSAFRVMASDVGRKGRCNRCAHIFRIPAPNAPRQTMPGEPPFDARSPRDPAADSPASESKSGESKSGESKSGESKSDAAAAADGVEATLETYEGPGFLSELSAEQLRDLQAGMDEAGAARRSVSVDRHPLAGESAASEKTSLTSGEKTSLTSSEKSSVKGSSAEKTLAKSPPGPKDSGGHVLHPDEEEDDDENIPTFPIVTPPPPSEVAAGSGIRSDVTGPPADMGSETGPPPIPPVVAGGKDPGRRHQSRVRPPASVPMLVLMGAAGLAAVATLAVLLIIFLPRTEVPVAPPVGGLVIEWPVSERAGGSLLIDKERLKLALSGHLQFDLPPGEHDVILQRPGFFPHEEQVFLENDKVTTLRPEWYVVDAVPPMTEEYFPPSETTSTPAEVTGFEGWTRDLAAAKAQAAEQNKGLFVVFVDDDSLAIAKARILDNPELSEPIAAEYVLTLLRLANDTPEAKVNRELHAAVGFEDDGRVGISIAITDAEGKPFAVAESYESVEAWLTSWRKAREERDRVFAAVDELEGAEKLSAILSANLWIGKNLFDRAYIDKHQEWYRLAEEIDPENKAGFLEHAFASYWSARLLLAMQVDQEQFPRLLYELKKWQEKHAFSDQNRAAEVLLYAAEAMLEMNNVERAKEYLKEVEASPPGNDVLRTKLLEVQVKTAEKERTAGK</sequence>
<dbReference type="OrthoDB" id="278173at2"/>
<feature type="region of interest" description="Disordered" evidence="1">
    <location>
        <begin position="124"/>
        <end position="267"/>
    </location>
</feature>
<dbReference type="RefSeq" id="WP_145050361.1">
    <property type="nucleotide sequence ID" value="NZ_CP036433.1"/>
</dbReference>
<dbReference type="SUPFAM" id="SSF48452">
    <property type="entry name" value="TPR-like"/>
    <property type="match status" value="1"/>
</dbReference>
<evidence type="ECO:0000313" key="4">
    <source>
        <dbReference type="EMBL" id="QDU93500.1"/>
    </source>
</evidence>
<feature type="domain" description="Zinc finger/thioredoxin putative" evidence="3">
    <location>
        <begin position="10"/>
        <end position="40"/>
    </location>
</feature>
<dbReference type="NCBIfam" id="TIGR02098">
    <property type="entry name" value="MJ0042_CXXC"/>
    <property type="match status" value="1"/>
</dbReference>
<evidence type="ECO:0000313" key="5">
    <source>
        <dbReference type="Proteomes" id="UP000317648"/>
    </source>
</evidence>
<dbReference type="InterPro" id="IPR011990">
    <property type="entry name" value="TPR-like_helical_dom_sf"/>
</dbReference>
<feature type="compositionally biased region" description="Low complexity" evidence="1">
    <location>
        <begin position="152"/>
        <end position="180"/>
    </location>
</feature>
<feature type="transmembrane region" description="Helical" evidence="2">
    <location>
        <begin position="271"/>
        <end position="298"/>
    </location>
</feature>
<protein>
    <recommendedName>
        <fullName evidence="3">Zinc finger/thioredoxin putative domain-containing protein</fullName>
    </recommendedName>
</protein>
<reference evidence="4 5" key="1">
    <citation type="submission" date="2019-02" db="EMBL/GenBank/DDBJ databases">
        <title>Deep-cultivation of Planctomycetes and their phenomic and genomic characterization uncovers novel biology.</title>
        <authorList>
            <person name="Wiegand S."/>
            <person name="Jogler M."/>
            <person name="Boedeker C."/>
            <person name="Pinto D."/>
            <person name="Vollmers J."/>
            <person name="Rivas-Marin E."/>
            <person name="Kohn T."/>
            <person name="Peeters S.H."/>
            <person name="Heuer A."/>
            <person name="Rast P."/>
            <person name="Oberbeckmann S."/>
            <person name="Bunk B."/>
            <person name="Jeske O."/>
            <person name="Meyerdierks A."/>
            <person name="Storesund J.E."/>
            <person name="Kallscheuer N."/>
            <person name="Luecker S."/>
            <person name="Lage O.M."/>
            <person name="Pohl T."/>
            <person name="Merkel B.J."/>
            <person name="Hornburger P."/>
            <person name="Mueller R.-W."/>
            <person name="Bruemmer F."/>
            <person name="Labrenz M."/>
            <person name="Spormann A.M."/>
            <person name="Op den Camp H."/>
            <person name="Overmann J."/>
            <person name="Amann R."/>
            <person name="Jetten M.S.M."/>
            <person name="Mascher T."/>
            <person name="Medema M.H."/>
            <person name="Devos D.P."/>
            <person name="Kaster A.-K."/>
            <person name="Ovreas L."/>
            <person name="Rohde M."/>
            <person name="Galperin M.Y."/>
            <person name="Jogler C."/>
        </authorList>
    </citation>
    <scope>NUCLEOTIDE SEQUENCE [LARGE SCALE GENOMIC DNA]</scope>
    <source>
        <strain evidence="4 5">Pla85_3_4</strain>
    </source>
</reference>
<dbReference type="AlphaFoldDB" id="A0A518DNT8"/>
<dbReference type="Pfam" id="PF13719">
    <property type="entry name" value="Zn_ribbon_5"/>
    <property type="match status" value="1"/>
</dbReference>
<accession>A0A518DNT8</accession>
<dbReference type="EMBL" id="CP036433">
    <property type="protein sequence ID" value="QDU93500.1"/>
    <property type="molecule type" value="Genomic_DNA"/>
</dbReference>
<evidence type="ECO:0000256" key="2">
    <source>
        <dbReference type="SAM" id="Phobius"/>
    </source>
</evidence>
<dbReference type="KEGG" id="lcre:Pla8534_12800"/>
<keyword evidence="2" id="KW-0812">Transmembrane</keyword>